<dbReference type="InterPro" id="IPR013022">
    <property type="entry name" value="Xyl_isomerase-like_TIM-brl"/>
</dbReference>
<evidence type="ECO:0000259" key="1">
    <source>
        <dbReference type="Pfam" id="PF01261"/>
    </source>
</evidence>
<gene>
    <name evidence="2" type="ORF">JIR001_23300</name>
</gene>
<dbReference type="PANTHER" id="PTHR12110:SF41">
    <property type="entry name" value="INOSOSE DEHYDRATASE"/>
    <property type="match status" value="1"/>
</dbReference>
<feature type="domain" description="Xylose isomerase-like TIM barrel" evidence="1">
    <location>
        <begin position="19"/>
        <end position="278"/>
    </location>
</feature>
<protein>
    <recommendedName>
        <fullName evidence="1">Xylose isomerase-like TIM barrel domain-containing protein</fullName>
    </recommendedName>
</protein>
<evidence type="ECO:0000313" key="3">
    <source>
        <dbReference type="Proteomes" id="UP000677436"/>
    </source>
</evidence>
<evidence type="ECO:0000313" key="2">
    <source>
        <dbReference type="EMBL" id="BCU82547.1"/>
    </source>
</evidence>
<name>A0A8D5ZP17_9BACL</name>
<dbReference type="InterPro" id="IPR050312">
    <property type="entry name" value="IolE/XylAMocC-like"/>
</dbReference>
<dbReference type="AlphaFoldDB" id="A0A8D5ZP17"/>
<dbReference type="Pfam" id="PF01261">
    <property type="entry name" value="AP_endonuc_2"/>
    <property type="match status" value="1"/>
</dbReference>
<dbReference type="Gene3D" id="3.20.20.150">
    <property type="entry name" value="Divalent-metal-dependent TIM barrel enzymes"/>
    <property type="match status" value="1"/>
</dbReference>
<dbReference type="InterPro" id="IPR036237">
    <property type="entry name" value="Xyl_isomerase-like_sf"/>
</dbReference>
<dbReference type="RefSeq" id="WP_212772874.1">
    <property type="nucleotide sequence ID" value="NZ_AP024601.1"/>
</dbReference>
<reference evidence="2" key="1">
    <citation type="journal article" date="2013" name="Int. J. Syst. Evol. Microbiol.">
        <title>Polycladomyces abyssicola gen. nov., sp. nov., a thermophilic filamentous bacterium isolated from hemipelagic sediment.</title>
        <authorList>
            <person name="Tsubouchi T."/>
            <person name="Shimane Y."/>
            <person name="Mori K."/>
            <person name="Usui K."/>
            <person name="Hiraki T."/>
            <person name="Tame A."/>
            <person name="Uematsu K."/>
            <person name="Maruyama T."/>
            <person name="Hatada Y."/>
        </authorList>
    </citation>
    <scope>NUCLEOTIDE SEQUENCE</scope>
    <source>
        <strain evidence="2">JIR-001</strain>
    </source>
</reference>
<dbReference type="PANTHER" id="PTHR12110">
    <property type="entry name" value="HYDROXYPYRUVATE ISOMERASE"/>
    <property type="match status" value="1"/>
</dbReference>
<dbReference type="Proteomes" id="UP000677436">
    <property type="component" value="Chromosome"/>
</dbReference>
<accession>A0A8D5ZP17</accession>
<organism evidence="2 3">
    <name type="scientific">Polycladomyces abyssicola</name>
    <dbReference type="NCBI Taxonomy" id="1125966"/>
    <lineage>
        <taxon>Bacteria</taxon>
        <taxon>Bacillati</taxon>
        <taxon>Bacillota</taxon>
        <taxon>Bacilli</taxon>
        <taxon>Bacillales</taxon>
        <taxon>Thermoactinomycetaceae</taxon>
        <taxon>Polycladomyces</taxon>
    </lineage>
</organism>
<proteinExistence type="predicted"/>
<dbReference type="SUPFAM" id="SSF51658">
    <property type="entry name" value="Xylose isomerase-like"/>
    <property type="match status" value="1"/>
</dbReference>
<dbReference type="EMBL" id="AP024601">
    <property type="protein sequence ID" value="BCU82547.1"/>
    <property type="molecule type" value="Genomic_DNA"/>
</dbReference>
<keyword evidence="3" id="KW-1185">Reference proteome</keyword>
<sequence length="291" mass="32619">MKISVFTVLFKDRSIHQTFRICEDLGVDGVELYGREPHLSEETSAARLEEIKALSKEYGLPVIGIGTYLGRFSTDNDADCQRDVERLERFLEHAAELDCPLIRVGCGGPHAFRAHEYHFLKGAEWIRKCADRAAMYGCKLMIEIHNGSLVETVNDALRFLRLVDRDNVGLIHDAGNMAITDTDFGKSSIHQLRDHLFHVHIKDVARVPSSDVAGGFQNLTRHGMEHFQQRLLGEGDVDHHPVVEGLMEIGYTGYLSIESHAPLPDVERARADIATLRAIIDKVSAKRANAR</sequence>
<dbReference type="KEGG" id="pabs:JIR001_23300"/>
<reference evidence="2" key="2">
    <citation type="journal article" date="2021" name="Microbiol. Resour. Announc.">
        <title>Complete Genome Sequence of Polycladomyces abyssicola JIR-001T, Isolated from Hemipelagic Sediment in Deep Seawater.</title>
        <authorList>
            <person name="Tsubouchi T."/>
            <person name="Kaneko Y."/>
        </authorList>
    </citation>
    <scope>NUCLEOTIDE SEQUENCE</scope>
    <source>
        <strain evidence="2">JIR-001</strain>
    </source>
</reference>